<name>A0ABT0LV01_9XANT</name>
<evidence type="ECO:0000313" key="1">
    <source>
        <dbReference type="EMBL" id="MCL1553171.1"/>
    </source>
</evidence>
<keyword evidence="2" id="KW-1185">Reference proteome</keyword>
<protein>
    <recommendedName>
        <fullName evidence="3">Restriction endonuclease type IV Mrr domain-containing protein</fullName>
    </recommendedName>
</protein>
<dbReference type="EMBL" id="JAMBED010000059">
    <property type="protein sequence ID" value="MCL1553171.1"/>
    <property type="molecule type" value="Genomic_DNA"/>
</dbReference>
<dbReference type="Proteomes" id="UP001167357">
    <property type="component" value="Unassembled WGS sequence"/>
</dbReference>
<gene>
    <name evidence="1" type="ORF">M3O51_18155</name>
</gene>
<evidence type="ECO:0000313" key="2">
    <source>
        <dbReference type="Proteomes" id="UP001167357"/>
    </source>
</evidence>
<organism evidence="1 2">
    <name type="scientific">Xanthomonas nasturtii</name>
    <dbReference type="NCBI Taxonomy" id="1843581"/>
    <lineage>
        <taxon>Bacteria</taxon>
        <taxon>Pseudomonadati</taxon>
        <taxon>Pseudomonadota</taxon>
        <taxon>Gammaproteobacteria</taxon>
        <taxon>Lysobacterales</taxon>
        <taxon>Lysobacteraceae</taxon>
        <taxon>Xanthomonas</taxon>
    </lineage>
</organism>
<accession>A0ABT0LV01</accession>
<comment type="caution">
    <text evidence="1">The sequence shown here is derived from an EMBL/GenBank/DDBJ whole genome shotgun (WGS) entry which is preliminary data.</text>
</comment>
<evidence type="ECO:0008006" key="3">
    <source>
        <dbReference type="Google" id="ProtNLM"/>
    </source>
</evidence>
<reference evidence="1" key="1">
    <citation type="submission" date="2022-04" db="EMBL/GenBank/DDBJ databases">
        <title>Genomic comparison of 19 strains of Xanthomonas nasturtii, a newly emerging watercress pathogen.</title>
        <authorList>
            <person name="Harrison J."/>
            <person name="Greer S."/>
            <person name="Hussain R."/>
            <person name="Lascelles D."/>
            <person name="Roberts M."/>
            <person name="Carter B."/>
            <person name="Bryning A."/>
            <person name="Carroll S."/>
            <person name="Aspin A."/>
            <person name="Cruz L."/>
            <person name="Cruz J."/>
            <person name="Grant M."/>
            <person name="Vicente J."/>
            <person name="Studholme D.J."/>
        </authorList>
    </citation>
    <scope>NUCLEOTIDE SEQUENCE</scope>
    <source>
        <strain evidence="1">10016B</strain>
    </source>
</reference>
<sequence>MSNWTDLTHLYGNKEGARAAFENACEMVIRAHYPLKNVRAIRVHQGDGGIDVYVGELGMSPIDVYQCKYFTDGVGNSQKQQIRNSYAAAIGSSDFKVDNWFLCLPIDLSIEEAKWFTGWSGGCSRPVKLLPPTEMMLWAEKYGLASSIFKRGDSLKLDWIVSNLKQDNRDPWIVIVEQAEEDCYKILLTLLRKHKQCIADNYPHLASLYLRAEAGDRLDACEYVKSALAGNIPDSHKVWLFNMLGDFSMEPIAFRFIRRYDALLTKAKEFNRVQELSTSEFYSVWETLRSPVLQGIRDQAHWRVKLS</sequence>
<dbReference type="RefSeq" id="WP_249048383.1">
    <property type="nucleotide sequence ID" value="NZ_JAMBEC010000032.1"/>
</dbReference>
<proteinExistence type="predicted"/>